<feature type="domain" description="SnoaL-like" evidence="1">
    <location>
        <begin position="36"/>
        <end position="140"/>
    </location>
</feature>
<sequence length="175" mass="19929">MKKLLLLGLLVICVASCQEQKQRYFAESAETKTLEAGIAAYESGDWDKWRSHFADTAKIYVNSREAMTVEARMNNLDETTKAWSSYGFDKETDYIEMVLDKDDETWVYYWGLHSGTLTNGTALSMPVHLAVQFTDGKITEEHVYFDGTAMNEAVKAMQAEAEATMEETEEMEEME</sequence>
<gene>
    <name evidence="2" type="ORF">SNF14_04235</name>
</gene>
<evidence type="ECO:0000259" key="1">
    <source>
        <dbReference type="Pfam" id="PF12680"/>
    </source>
</evidence>
<dbReference type="RefSeq" id="WP_320554904.1">
    <property type="nucleotide sequence ID" value="NZ_JAXDAE010000003.1"/>
</dbReference>
<dbReference type="Proteomes" id="UP001285855">
    <property type="component" value="Unassembled WGS sequence"/>
</dbReference>
<dbReference type="Pfam" id="PF12680">
    <property type="entry name" value="SnoaL_2"/>
    <property type="match status" value="1"/>
</dbReference>
<comment type="caution">
    <text evidence="2">The sequence shown here is derived from an EMBL/GenBank/DDBJ whole genome shotgun (WGS) entry which is preliminary data.</text>
</comment>
<keyword evidence="3" id="KW-1185">Reference proteome</keyword>
<dbReference type="Gene3D" id="3.10.450.50">
    <property type="match status" value="1"/>
</dbReference>
<evidence type="ECO:0000313" key="2">
    <source>
        <dbReference type="EMBL" id="MDY2586531.1"/>
    </source>
</evidence>
<proteinExistence type="predicted"/>
<dbReference type="InterPro" id="IPR032710">
    <property type="entry name" value="NTF2-like_dom_sf"/>
</dbReference>
<dbReference type="EMBL" id="JAXDAE010000003">
    <property type="protein sequence ID" value="MDY2586531.1"/>
    <property type="molecule type" value="Genomic_DNA"/>
</dbReference>
<reference evidence="2 3" key="1">
    <citation type="submission" date="2023-11" db="EMBL/GenBank/DDBJ databases">
        <title>Winogradskyella pelagius sp. nov., isolated from coastal sediment.</title>
        <authorList>
            <person name="Li F."/>
        </authorList>
    </citation>
    <scope>NUCLEOTIDE SEQUENCE [LARGE SCALE GENOMIC DNA]</scope>
    <source>
        <strain evidence="2 3">KCTC 23502</strain>
    </source>
</reference>
<dbReference type="SUPFAM" id="SSF54427">
    <property type="entry name" value="NTF2-like"/>
    <property type="match status" value="1"/>
</dbReference>
<organism evidence="2 3">
    <name type="scientific">Winogradskyella aquimaris</name>
    <dbReference type="NCBI Taxonomy" id="864074"/>
    <lineage>
        <taxon>Bacteria</taxon>
        <taxon>Pseudomonadati</taxon>
        <taxon>Bacteroidota</taxon>
        <taxon>Flavobacteriia</taxon>
        <taxon>Flavobacteriales</taxon>
        <taxon>Flavobacteriaceae</taxon>
        <taxon>Winogradskyella</taxon>
    </lineage>
</organism>
<protein>
    <submittedName>
        <fullName evidence="2">Nuclear transport factor 2 family protein</fullName>
    </submittedName>
</protein>
<accession>A0ABU5ENQ8</accession>
<evidence type="ECO:0000313" key="3">
    <source>
        <dbReference type="Proteomes" id="UP001285855"/>
    </source>
</evidence>
<dbReference type="InterPro" id="IPR037401">
    <property type="entry name" value="SnoaL-like"/>
</dbReference>
<name>A0ABU5ENQ8_9FLAO</name>